<evidence type="ECO:0000313" key="1">
    <source>
        <dbReference type="EMBL" id="KAK3576340.1"/>
    </source>
</evidence>
<evidence type="ECO:0000313" key="2">
    <source>
        <dbReference type="Proteomes" id="UP001195483"/>
    </source>
</evidence>
<proteinExistence type="predicted"/>
<dbReference type="Proteomes" id="UP001195483">
    <property type="component" value="Unassembled WGS sequence"/>
</dbReference>
<gene>
    <name evidence="1" type="ORF">CHS0354_039271</name>
</gene>
<reference evidence="1" key="1">
    <citation type="journal article" date="2021" name="Genome Biol. Evol.">
        <title>A High-Quality Reference Genome for a Parasitic Bivalve with Doubly Uniparental Inheritance (Bivalvia: Unionida).</title>
        <authorList>
            <person name="Smith C.H."/>
        </authorList>
    </citation>
    <scope>NUCLEOTIDE SEQUENCE</scope>
    <source>
        <strain evidence="1">CHS0354</strain>
    </source>
</reference>
<reference evidence="1" key="3">
    <citation type="submission" date="2023-05" db="EMBL/GenBank/DDBJ databases">
        <authorList>
            <person name="Smith C.H."/>
        </authorList>
    </citation>
    <scope>NUCLEOTIDE SEQUENCE</scope>
    <source>
        <strain evidence="1">CHS0354</strain>
        <tissue evidence="1">Mantle</tissue>
    </source>
</reference>
<dbReference type="AlphaFoldDB" id="A0AAE0RNE4"/>
<name>A0AAE0RNE4_9BIVA</name>
<keyword evidence="2" id="KW-1185">Reference proteome</keyword>
<dbReference type="EMBL" id="JAEAOA010002300">
    <property type="protein sequence ID" value="KAK3576340.1"/>
    <property type="molecule type" value="Genomic_DNA"/>
</dbReference>
<protein>
    <submittedName>
        <fullName evidence="1">Uncharacterized protein</fullName>
    </submittedName>
</protein>
<organism evidence="1 2">
    <name type="scientific">Potamilus streckersoni</name>
    <dbReference type="NCBI Taxonomy" id="2493646"/>
    <lineage>
        <taxon>Eukaryota</taxon>
        <taxon>Metazoa</taxon>
        <taxon>Spiralia</taxon>
        <taxon>Lophotrochozoa</taxon>
        <taxon>Mollusca</taxon>
        <taxon>Bivalvia</taxon>
        <taxon>Autobranchia</taxon>
        <taxon>Heteroconchia</taxon>
        <taxon>Palaeoheterodonta</taxon>
        <taxon>Unionida</taxon>
        <taxon>Unionoidea</taxon>
        <taxon>Unionidae</taxon>
        <taxon>Ambleminae</taxon>
        <taxon>Lampsilini</taxon>
        <taxon>Potamilus</taxon>
    </lineage>
</organism>
<comment type="caution">
    <text evidence="1">The sequence shown here is derived from an EMBL/GenBank/DDBJ whole genome shotgun (WGS) entry which is preliminary data.</text>
</comment>
<reference evidence="1" key="2">
    <citation type="journal article" date="2021" name="Genome Biol. Evol.">
        <title>Developing a high-quality reference genome for a parasitic bivalve with doubly uniparental inheritance (Bivalvia: Unionida).</title>
        <authorList>
            <person name="Smith C.H."/>
        </authorList>
    </citation>
    <scope>NUCLEOTIDE SEQUENCE</scope>
    <source>
        <strain evidence="1">CHS0354</strain>
        <tissue evidence="1">Mantle</tissue>
    </source>
</reference>
<sequence>MRLLTTTYVREDPFHFILHNHSSEEPFKLGGKAGKFFYRINQERKSFTTHVHSEWIKKTWSPSLLNTWVLLLDLNFHGKIHNDTRVKRDSSMSRFVPEFSV</sequence>
<accession>A0AAE0RNE4</accession>